<keyword evidence="1" id="KW-0812">Transmembrane</keyword>
<dbReference type="GeneID" id="88171279"/>
<dbReference type="KEGG" id="asau:88171279"/>
<keyword evidence="3" id="KW-1185">Reference proteome</keyword>
<dbReference type="AlphaFoldDB" id="A0AAX4H367"/>
<dbReference type="InterPro" id="IPR053092">
    <property type="entry name" value="Mitochondrial_unc_protein"/>
</dbReference>
<dbReference type="PANTHER" id="PTHR28048">
    <property type="entry name" value="ACR195WP"/>
    <property type="match status" value="1"/>
</dbReference>
<dbReference type="EMBL" id="CP138894">
    <property type="protein sequence ID" value="WPK22987.1"/>
    <property type="molecule type" value="Genomic_DNA"/>
</dbReference>
<feature type="transmembrane region" description="Helical" evidence="1">
    <location>
        <begin position="60"/>
        <end position="81"/>
    </location>
</feature>
<organism evidence="2 3">
    <name type="scientific">Australozyma saopauloensis</name>
    <dbReference type="NCBI Taxonomy" id="291208"/>
    <lineage>
        <taxon>Eukaryota</taxon>
        <taxon>Fungi</taxon>
        <taxon>Dikarya</taxon>
        <taxon>Ascomycota</taxon>
        <taxon>Saccharomycotina</taxon>
        <taxon>Pichiomycetes</taxon>
        <taxon>Metschnikowiaceae</taxon>
        <taxon>Australozyma</taxon>
    </lineage>
</organism>
<dbReference type="PANTHER" id="PTHR28048:SF1">
    <property type="entry name" value="ACR195WP"/>
    <property type="match status" value="1"/>
</dbReference>
<dbReference type="Proteomes" id="UP001338582">
    <property type="component" value="Chromosome 1"/>
</dbReference>
<evidence type="ECO:0000313" key="2">
    <source>
        <dbReference type="EMBL" id="WPK22987.1"/>
    </source>
</evidence>
<gene>
    <name evidence="2" type="ORF">PUMCH_000210</name>
</gene>
<accession>A0AAX4H367</accession>
<keyword evidence="1" id="KW-0472">Membrane</keyword>
<proteinExistence type="predicted"/>
<protein>
    <submittedName>
        <fullName evidence="2">Uncharacterized protein</fullName>
    </submittedName>
</protein>
<dbReference type="RefSeq" id="XP_062875374.1">
    <property type="nucleotide sequence ID" value="XM_063019304.1"/>
</dbReference>
<name>A0AAX4H367_9ASCO</name>
<keyword evidence="1" id="KW-1133">Transmembrane helix</keyword>
<evidence type="ECO:0000256" key="1">
    <source>
        <dbReference type="SAM" id="Phobius"/>
    </source>
</evidence>
<evidence type="ECO:0000313" key="3">
    <source>
        <dbReference type="Proteomes" id="UP001338582"/>
    </source>
</evidence>
<reference evidence="2 3" key="1">
    <citation type="submission" date="2023-10" db="EMBL/GenBank/DDBJ databases">
        <title>Draft Genome Sequence of Candida saopaulonensis from a very Premature Infant with Sepsis.</title>
        <authorList>
            <person name="Ning Y."/>
            <person name="Dai R."/>
            <person name="Xiao M."/>
            <person name="Xu Y."/>
            <person name="Yan Q."/>
            <person name="Zhang L."/>
        </authorList>
    </citation>
    <scope>NUCLEOTIDE SEQUENCE [LARGE SCALE GENOMIC DNA]</scope>
    <source>
        <strain evidence="2 3">19XY460</strain>
    </source>
</reference>
<sequence>MSNILDVFQPPEGRDLSDEECLGCTAVQTFMSLAGGSYFLSSMPFKNKKGVVDLKTHPLWFQRGIRGGGIVLIALGMYRLGEVAQIIYKRRS</sequence>